<organism evidence="3 4">
    <name type="scientific">Litorihabitans aurantiacus</name>
    <dbReference type="NCBI Taxonomy" id="1930061"/>
    <lineage>
        <taxon>Bacteria</taxon>
        <taxon>Bacillati</taxon>
        <taxon>Actinomycetota</taxon>
        <taxon>Actinomycetes</taxon>
        <taxon>Micrococcales</taxon>
        <taxon>Beutenbergiaceae</taxon>
        <taxon>Litorihabitans</taxon>
    </lineage>
</organism>
<reference evidence="3" key="2">
    <citation type="submission" date="2023-02" db="EMBL/GenBank/DDBJ databases">
        <authorList>
            <person name="Sun Q."/>
            <person name="Mori K."/>
        </authorList>
    </citation>
    <scope>NUCLEOTIDE SEQUENCE</scope>
    <source>
        <strain evidence="3">NBRC 112290</strain>
    </source>
</reference>
<keyword evidence="2" id="KW-0732">Signal</keyword>
<dbReference type="Proteomes" id="UP001157161">
    <property type="component" value="Unassembled WGS sequence"/>
</dbReference>
<dbReference type="RefSeq" id="WP_284249006.1">
    <property type="nucleotide sequence ID" value="NZ_BSUM01000001.1"/>
</dbReference>
<keyword evidence="1" id="KW-1133">Transmembrane helix</keyword>
<evidence type="ECO:0000313" key="4">
    <source>
        <dbReference type="Proteomes" id="UP001157161"/>
    </source>
</evidence>
<keyword evidence="1" id="KW-0472">Membrane</keyword>
<accession>A0AA37UGU4</accession>
<dbReference type="EMBL" id="BSUM01000001">
    <property type="protein sequence ID" value="GMA30378.1"/>
    <property type="molecule type" value="Genomic_DNA"/>
</dbReference>
<keyword evidence="1" id="KW-0812">Transmembrane</keyword>
<evidence type="ECO:0000256" key="1">
    <source>
        <dbReference type="SAM" id="Phobius"/>
    </source>
</evidence>
<evidence type="ECO:0008006" key="5">
    <source>
        <dbReference type="Google" id="ProtNLM"/>
    </source>
</evidence>
<sequence length="122" mass="11733">MPRTNKPIALATGLVLAGLAVPVATAGATALPSFVPASPADVVTAGIAGDRITGGLTTVAPSVAVEADVVAAEAPVTIGSGSAVLAAAGIVTAAAGSTYLLRRRRSRGAGDPDAIVHERAVA</sequence>
<feature type="transmembrane region" description="Helical" evidence="1">
    <location>
        <begin position="83"/>
        <end position="101"/>
    </location>
</feature>
<gene>
    <name evidence="3" type="ORF">GCM10025875_03700</name>
</gene>
<name>A0AA37UGU4_9MICO</name>
<feature type="signal peptide" evidence="2">
    <location>
        <begin position="1"/>
        <end position="26"/>
    </location>
</feature>
<feature type="chain" id="PRO_5041453465" description="LPXTG-motif cell wall anchor domain-containing protein" evidence="2">
    <location>
        <begin position="27"/>
        <end position="122"/>
    </location>
</feature>
<protein>
    <recommendedName>
        <fullName evidence="5">LPXTG-motif cell wall anchor domain-containing protein</fullName>
    </recommendedName>
</protein>
<comment type="caution">
    <text evidence="3">The sequence shown here is derived from an EMBL/GenBank/DDBJ whole genome shotgun (WGS) entry which is preliminary data.</text>
</comment>
<proteinExistence type="predicted"/>
<dbReference type="AlphaFoldDB" id="A0AA37UGU4"/>
<evidence type="ECO:0000313" key="3">
    <source>
        <dbReference type="EMBL" id="GMA30378.1"/>
    </source>
</evidence>
<evidence type="ECO:0000256" key="2">
    <source>
        <dbReference type="SAM" id="SignalP"/>
    </source>
</evidence>
<reference evidence="3" key="1">
    <citation type="journal article" date="2014" name="Int. J. Syst. Evol. Microbiol.">
        <title>Complete genome sequence of Corynebacterium casei LMG S-19264T (=DSM 44701T), isolated from a smear-ripened cheese.</title>
        <authorList>
            <consortium name="US DOE Joint Genome Institute (JGI-PGF)"/>
            <person name="Walter F."/>
            <person name="Albersmeier A."/>
            <person name="Kalinowski J."/>
            <person name="Ruckert C."/>
        </authorList>
    </citation>
    <scope>NUCLEOTIDE SEQUENCE</scope>
    <source>
        <strain evidence="3">NBRC 112290</strain>
    </source>
</reference>
<keyword evidence="4" id="KW-1185">Reference proteome</keyword>